<protein>
    <submittedName>
        <fullName evidence="1">RVP_2 domain-containing protein</fullName>
    </submittedName>
</protein>
<dbReference type="InterPro" id="IPR021109">
    <property type="entry name" value="Peptidase_aspartic_dom_sf"/>
</dbReference>
<accession>A0A5B6VN83</accession>
<gene>
    <name evidence="1" type="ORF">EPI10_016254</name>
</gene>
<sequence length="168" mass="19027">MEKNLPVESTNCIVKVTNPLSHSVIVDLVCKQCSLKIQGYNFPADLMLLPFNEFDIILGMGWLNLHDDIIFFRLDKNDGILSLISIVKAQKLVRKGCDAFLAYILDSRVPEKKVNHVLTLPRLLPGREVEFAIDLIHGTAPISILPYRIALTELKELKAQELLDRCFI</sequence>
<dbReference type="PANTHER" id="PTHR15503">
    <property type="entry name" value="LDOC1 RELATED"/>
    <property type="match status" value="1"/>
</dbReference>
<dbReference type="PANTHER" id="PTHR15503:SF45">
    <property type="entry name" value="RNA-DIRECTED DNA POLYMERASE HOMOLOG"/>
    <property type="match status" value="1"/>
</dbReference>
<dbReference type="AlphaFoldDB" id="A0A5B6VN83"/>
<keyword evidence="2" id="KW-1185">Reference proteome</keyword>
<name>A0A5B6VN83_9ROSI</name>
<dbReference type="Pfam" id="PF08284">
    <property type="entry name" value="RVP_2"/>
    <property type="match status" value="1"/>
</dbReference>
<reference evidence="2" key="1">
    <citation type="journal article" date="2019" name="Plant Biotechnol. J.">
        <title>Genome sequencing of the Australian wild diploid species Gossypium australe highlights disease resistance and delayed gland morphogenesis.</title>
        <authorList>
            <person name="Cai Y."/>
            <person name="Cai X."/>
            <person name="Wang Q."/>
            <person name="Wang P."/>
            <person name="Zhang Y."/>
            <person name="Cai C."/>
            <person name="Xu Y."/>
            <person name="Wang K."/>
            <person name="Zhou Z."/>
            <person name="Wang C."/>
            <person name="Geng S."/>
            <person name="Li B."/>
            <person name="Dong Q."/>
            <person name="Hou Y."/>
            <person name="Wang H."/>
            <person name="Ai P."/>
            <person name="Liu Z."/>
            <person name="Yi F."/>
            <person name="Sun M."/>
            <person name="An G."/>
            <person name="Cheng J."/>
            <person name="Zhang Y."/>
            <person name="Shi Q."/>
            <person name="Xie Y."/>
            <person name="Shi X."/>
            <person name="Chang Y."/>
            <person name="Huang F."/>
            <person name="Chen Y."/>
            <person name="Hong S."/>
            <person name="Mi L."/>
            <person name="Sun Q."/>
            <person name="Zhang L."/>
            <person name="Zhou B."/>
            <person name="Peng R."/>
            <person name="Zhang X."/>
            <person name="Liu F."/>
        </authorList>
    </citation>
    <scope>NUCLEOTIDE SEQUENCE [LARGE SCALE GENOMIC DNA]</scope>
    <source>
        <strain evidence="2">cv. PA1801</strain>
    </source>
</reference>
<dbReference type="EMBL" id="SMMG02000006">
    <property type="protein sequence ID" value="KAA3470556.1"/>
    <property type="molecule type" value="Genomic_DNA"/>
</dbReference>
<dbReference type="CDD" id="cd00303">
    <property type="entry name" value="retropepsin_like"/>
    <property type="match status" value="1"/>
</dbReference>
<evidence type="ECO:0000313" key="1">
    <source>
        <dbReference type="EMBL" id="KAA3470556.1"/>
    </source>
</evidence>
<proteinExistence type="predicted"/>
<dbReference type="Proteomes" id="UP000325315">
    <property type="component" value="Unassembled WGS sequence"/>
</dbReference>
<dbReference type="Gene3D" id="2.40.70.10">
    <property type="entry name" value="Acid Proteases"/>
    <property type="match status" value="1"/>
</dbReference>
<dbReference type="InterPro" id="IPR032567">
    <property type="entry name" value="RTL1-rel"/>
</dbReference>
<evidence type="ECO:0000313" key="2">
    <source>
        <dbReference type="Proteomes" id="UP000325315"/>
    </source>
</evidence>
<comment type="caution">
    <text evidence="1">The sequence shown here is derived from an EMBL/GenBank/DDBJ whole genome shotgun (WGS) entry which is preliminary data.</text>
</comment>
<organism evidence="1 2">
    <name type="scientific">Gossypium australe</name>
    <dbReference type="NCBI Taxonomy" id="47621"/>
    <lineage>
        <taxon>Eukaryota</taxon>
        <taxon>Viridiplantae</taxon>
        <taxon>Streptophyta</taxon>
        <taxon>Embryophyta</taxon>
        <taxon>Tracheophyta</taxon>
        <taxon>Spermatophyta</taxon>
        <taxon>Magnoliopsida</taxon>
        <taxon>eudicotyledons</taxon>
        <taxon>Gunneridae</taxon>
        <taxon>Pentapetalae</taxon>
        <taxon>rosids</taxon>
        <taxon>malvids</taxon>
        <taxon>Malvales</taxon>
        <taxon>Malvaceae</taxon>
        <taxon>Malvoideae</taxon>
        <taxon>Gossypium</taxon>
    </lineage>
</organism>